<proteinExistence type="predicted"/>
<dbReference type="SUPFAM" id="SSF53335">
    <property type="entry name" value="S-adenosyl-L-methionine-dependent methyltransferases"/>
    <property type="match status" value="1"/>
</dbReference>
<accession>A0A9W6NB44</accession>
<keyword evidence="2" id="KW-1185">Reference proteome</keyword>
<dbReference type="Proteomes" id="UP001143330">
    <property type="component" value="Unassembled WGS sequence"/>
</dbReference>
<dbReference type="GO" id="GO:0008168">
    <property type="term" value="F:methyltransferase activity"/>
    <property type="evidence" value="ECO:0007669"/>
    <property type="project" value="UniProtKB-KW"/>
</dbReference>
<comment type="caution">
    <text evidence="1">The sequence shown here is derived from an EMBL/GenBank/DDBJ whole genome shotgun (WGS) entry which is preliminary data.</text>
</comment>
<sequence>MNDLADSIVALYRRHAGAWSTARLDGAQGSRLMEAGWLARFRALLPPGADVLDIGCGPGVPIARHLVEHGHPVTGIDSAPEMIALFRRNLAAWQAPTAETIAAQAVVAEAIVADMRSLALGRRFGGLIAWDSFFHLAREPQRRLFPVFAAHAAPGAPLLFTTGPAEGDAIGTLEGEPLYHASLDPAEYRARLDAAGFDLVAHQAEDPECGGHTVWLAQRRG</sequence>
<organism evidence="1 2">
    <name type="scientific">Ancylobacter defluvii</name>
    <dbReference type="NCBI Taxonomy" id="1282440"/>
    <lineage>
        <taxon>Bacteria</taxon>
        <taxon>Pseudomonadati</taxon>
        <taxon>Pseudomonadota</taxon>
        <taxon>Alphaproteobacteria</taxon>
        <taxon>Hyphomicrobiales</taxon>
        <taxon>Xanthobacteraceae</taxon>
        <taxon>Ancylobacter</taxon>
    </lineage>
</organism>
<gene>
    <name evidence="1" type="ORF">GCM10017653_32490</name>
</gene>
<evidence type="ECO:0000313" key="2">
    <source>
        <dbReference type="Proteomes" id="UP001143330"/>
    </source>
</evidence>
<keyword evidence="1" id="KW-0489">Methyltransferase</keyword>
<evidence type="ECO:0000313" key="1">
    <source>
        <dbReference type="EMBL" id="GLK85179.1"/>
    </source>
</evidence>
<protein>
    <submittedName>
        <fullName evidence="1">Methyltransferase</fullName>
    </submittedName>
</protein>
<dbReference type="EMBL" id="BSFM01000014">
    <property type="protein sequence ID" value="GLK85179.1"/>
    <property type="molecule type" value="Genomic_DNA"/>
</dbReference>
<dbReference type="Pfam" id="PF13489">
    <property type="entry name" value="Methyltransf_23"/>
    <property type="match status" value="1"/>
</dbReference>
<dbReference type="AlphaFoldDB" id="A0A9W6NB44"/>
<reference evidence="1" key="1">
    <citation type="journal article" date="2014" name="Int. J. Syst. Evol. Microbiol.">
        <title>Complete genome sequence of Corynebacterium casei LMG S-19264T (=DSM 44701T), isolated from a smear-ripened cheese.</title>
        <authorList>
            <consortium name="US DOE Joint Genome Institute (JGI-PGF)"/>
            <person name="Walter F."/>
            <person name="Albersmeier A."/>
            <person name="Kalinowski J."/>
            <person name="Ruckert C."/>
        </authorList>
    </citation>
    <scope>NUCLEOTIDE SEQUENCE</scope>
    <source>
        <strain evidence="1">VKM B-2789</strain>
    </source>
</reference>
<name>A0A9W6NB44_9HYPH</name>
<dbReference type="InterPro" id="IPR029063">
    <property type="entry name" value="SAM-dependent_MTases_sf"/>
</dbReference>
<keyword evidence="1" id="KW-0808">Transferase</keyword>
<dbReference type="RefSeq" id="WP_213364997.1">
    <property type="nucleotide sequence ID" value="NZ_BSFM01000014.1"/>
</dbReference>
<reference evidence="1" key="2">
    <citation type="submission" date="2023-01" db="EMBL/GenBank/DDBJ databases">
        <authorList>
            <person name="Sun Q."/>
            <person name="Evtushenko L."/>
        </authorList>
    </citation>
    <scope>NUCLEOTIDE SEQUENCE</scope>
    <source>
        <strain evidence="1">VKM B-2789</strain>
    </source>
</reference>
<dbReference type="GO" id="GO:0032259">
    <property type="term" value="P:methylation"/>
    <property type="evidence" value="ECO:0007669"/>
    <property type="project" value="UniProtKB-KW"/>
</dbReference>
<dbReference type="Gene3D" id="3.40.50.150">
    <property type="entry name" value="Vaccinia Virus protein VP39"/>
    <property type="match status" value="1"/>
</dbReference>
<dbReference type="CDD" id="cd02440">
    <property type="entry name" value="AdoMet_MTases"/>
    <property type="match status" value="1"/>
</dbReference>